<keyword evidence="5" id="KW-0547">Nucleotide-binding</keyword>
<evidence type="ECO:0000256" key="11">
    <source>
        <dbReference type="ARBA" id="ARBA00031900"/>
    </source>
</evidence>
<name>A0A165GE83_XYLHT</name>
<dbReference type="InterPro" id="IPR045864">
    <property type="entry name" value="aa-tRNA-synth_II/BPL/LPL"/>
</dbReference>
<dbReference type="GO" id="GO:0004829">
    <property type="term" value="F:threonine-tRNA ligase activity"/>
    <property type="evidence" value="ECO:0007669"/>
    <property type="project" value="UniProtKB-EC"/>
</dbReference>
<evidence type="ECO:0000313" key="14">
    <source>
        <dbReference type="EMBL" id="KZF22085.1"/>
    </source>
</evidence>
<dbReference type="Gene3D" id="3.40.50.800">
    <property type="entry name" value="Anticodon-binding domain"/>
    <property type="match status" value="1"/>
</dbReference>
<keyword evidence="6" id="KW-0067">ATP-binding</keyword>
<dbReference type="PANTHER" id="PTHR11451">
    <property type="entry name" value="THREONINE-TRNA LIGASE"/>
    <property type="match status" value="1"/>
</dbReference>
<evidence type="ECO:0000256" key="5">
    <source>
        <dbReference type="ARBA" id="ARBA00022741"/>
    </source>
</evidence>
<dbReference type="PROSITE" id="PS50862">
    <property type="entry name" value="AA_TRNA_LIGASE_II"/>
    <property type="match status" value="1"/>
</dbReference>
<evidence type="ECO:0000256" key="10">
    <source>
        <dbReference type="ARBA" id="ARBA00023146"/>
    </source>
</evidence>
<comment type="similarity">
    <text evidence="2">Belongs to the class-II aminoacyl-tRNA synthetase family.</text>
</comment>
<comment type="subcellular location">
    <subcellularLocation>
        <location evidence="1">Mitochondrion matrix</location>
    </subcellularLocation>
</comment>
<dbReference type="InterPro" id="IPR036621">
    <property type="entry name" value="Anticodon-bd_dom_sf"/>
</dbReference>
<dbReference type="Gene3D" id="3.30.930.10">
    <property type="entry name" value="Bira Bifunctional Protein, Domain 2"/>
    <property type="match status" value="1"/>
</dbReference>
<keyword evidence="8" id="KW-0809">Transit peptide</keyword>
<keyword evidence="15" id="KW-1185">Reference proteome</keyword>
<dbReference type="AlphaFoldDB" id="A0A165GE83"/>
<dbReference type="InterPro" id="IPR004154">
    <property type="entry name" value="Anticodon-bd"/>
</dbReference>
<dbReference type="Pfam" id="PF00587">
    <property type="entry name" value="tRNA-synt_2b"/>
    <property type="match status" value="1"/>
</dbReference>
<keyword evidence="7" id="KW-0648">Protein biosynthesis</keyword>
<dbReference type="CDD" id="cd00771">
    <property type="entry name" value="ThrRS_core"/>
    <property type="match status" value="1"/>
</dbReference>
<evidence type="ECO:0000259" key="13">
    <source>
        <dbReference type="PROSITE" id="PS50862"/>
    </source>
</evidence>
<dbReference type="OMA" id="MLTSAYD"/>
<dbReference type="GO" id="GO:0070159">
    <property type="term" value="P:mitochondrial threonyl-tRNA aminoacylation"/>
    <property type="evidence" value="ECO:0007669"/>
    <property type="project" value="EnsemblFungi"/>
</dbReference>
<dbReference type="EMBL" id="KV407459">
    <property type="protein sequence ID" value="KZF22085.1"/>
    <property type="molecule type" value="Genomic_DNA"/>
</dbReference>
<organism evidence="14 15">
    <name type="scientific">Xylona heveae (strain CBS 132557 / TC161)</name>
    <dbReference type="NCBI Taxonomy" id="1328760"/>
    <lineage>
        <taxon>Eukaryota</taxon>
        <taxon>Fungi</taxon>
        <taxon>Dikarya</taxon>
        <taxon>Ascomycota</taxon>
        <taxon>Pezizomycotina</taxon>
        <taxon>Xylonomycetes</taxon>
        <taxon>Xylonales</taxon>
        <taxon>Xylonaceae</taxon>
        <taxon>Xylona</taxon>
    </lineage>
</organism>
<evidence type="ECO:0000256" key="1">
    <source>
        <dbReference type="ARBA" id="ARBA00004305"/>
    </source>
</evidence>
<dbReference type="Proteomes" id="UP000076632">
    <property type="component" value="Unassembled WGS sequence"/>
</dbReference>
<evidence type="ECO:0000256" key="2">
    <source>
        <dbReference type="ARBA" id="ARBA00008226"/>
    </source>
</evidence>
<comment type="catalytic activity">
    <reaction evidence="12">
        <text>tRNA(Thr) + L-threonine + ATP = L-threonyl-tRNA(Thr) + AMP + diphosphate + H(+)</text>
        <dbReference type="Rhea" id="RHEA:24624"/>
        <dbReference type="Rhea" id="RHEA-COMP:9670"/>
        <dbReference type="Rhea" id="RHEA-COMP:9704"/>
        <dbReference type="ChEBI" id="CHEBI:15378"/>
        <dbReference type="ChEBI" id="CHEBI:30616"/>
        <dbReference type="ChEBI" id="CHEBI:33019"/>
        <dbReference type="ChEBI" id="CHEBI:57926"/>
        <dbReference type="ChEBI" id="CHEBI:78442"/>
        <dbReference type="ChEBI" id="CHEBI:78534"/>
        <dbReference type="ChEBI" id="CHEBI:456215"/>
        <dbReference type="EC" id="6.1.1.3"/>
    </reaction>
</comment>
<reference evidence="14 15" key="1">
    <citation type="journal article" date="2016" name="Fungal Biol.">
        <title>The genome of Xylona heveae provides a window into fungal endophytism.</title>
        <authorList>
            <person name="Gazis R."/>
            <person name="Kuo A."/>
            <person name="Riley R."/>
            <person name="LaButti K."/>
            <person name="Lipzen A."/>
            <person name="Lin J."/>
            <person name="Amirebrahimi M."/>
            <person name="Hesse C.N."/>
            <person name="Spatafora J.W."/>
            <person name="Henrissat B."/>
            <person name="Hainaut M."/>
            <person name="Grigoriev I.V."/>
            <person name="Hibbett D.S."/>
        </authorList>
    </citation>
    <scope>NUCLEOTIDE SEQUENCE [LARGE SCALE GENOMIC DNA]</scope>
    <source>
        <strain evidence="14 15">TC161</strain>
    </source>
</reference>
<evidence type="ECO:0000256" key="8">
    <source>
        <dbReference type="ARBA" id="ARBA00022946"/>
    </source>
</evidence>
<protein>
    <recommendedName>
        <fullName evidence="3">threonine--tRNA ligase</fullName>
        <ecNumber evidence="3">6.1.1.3</ecNumber>
    </recommendedName>
    <alternativeName>
        <fullName evidence="11">Threonyl-tRNA synthetase</fullName>
    </alternativeName>
</protein>
<evidence type="ECO:0000256" key="4">
    <source>
        <dbReference type="ARBA" id="ARBA00022598"/>
    </source>
</evidence>
<dbReference type="SUPFAM" id="SSF52954">
    <property type="entry name" value="Class II aaRS ABD-related"/>
    <property type="match status" value="1"/>
</dbReference>
<evidence type="ECO:0000313" key="15">
    <source>
        <dbReference type="Proteomes" id="UP000076632"/>
    </source>
</evidence>
<dbReference type="GeneID" id="28897846"/>
<dbReference type="GO" id="GO:0005524">
    <property type="term" value="F:ATP binding"/>
    <property type="evidence" value="ECO:0007669"/>
    <property type="project" value="UniProtKB-KW"/>
</dbReference>
<keyword evidence="10 14" id="KW-0030">Aminoacyl-tRNA synthetase</keyword>
<keyword evidence="9" id="KW-0496">Mitochondrion</keyword>
<dbReference type="PANTHER" id="PTHR11451:SF50">
    <property type="entry name" value="THREONINE--TRNA LIGASE, MITOCHONDRIAL"/>
    <property type="match status" value="1"/>
</dbReference>
<dbReference type="InParanoid" id="A0A165GE83"/>
<proteinExistence type="inferred from homology"/>
<dbReference type="InterPro" id="IPR006195">
    <property type="entry name" value="aa-tRNA-synth_II"/>
</dbReference>
<dbReference type="InterPro" id="IPR002320">
    <property type="entry name" value="Thr-tRNA-ligase_IIa"/>
</dbReference>
<dbReference type="SUPFAM" id="SSF55681">
    <property type="entry name" value="Class II aaRS and biotin synthetases"/>
    <property type="match status" value="1"/>
</dbReference>
<gene>
    <name evidence="14" type="ORF">L228DRAFT_247705</name>
</gene>
<dbReference type="GO" id="GO:0005759">
    <property type="term" value="C:mitochondrial matrix"/>
    <property type="evidence" value="ECO:0007669"/>
    <property type="project" value="UniProtKB-SubCell"/>
</dbReference>
<keyword evidence="4" id="KW-0436">Ligase</keyword>
<dbReference type="InterPro" id="IPR002314">
    <property type="entry name" value="aa-tRNA-synt_IIb"/>
</dbReference>
<dbReference type="NCBIfam" id="TIGR00418">
    <property type="entry name" value="thrS"/>
    <property type="match status" value="1"/>
</dbReference>
<evidence type="ECO:0000256" key="6">
    <source>
        <dbReference type="ARBA" id="ARBA00022840"/>
    </source>
</evidence>
<dbReference type="RefSeq" id="XP_018187640.1">
    <property type="nucleotide sequence ID" value="XM_018332709.1"/>
</dbReference>
<dbReference type="FunFam" id="3.30.930.10:FF:000039">
    <property type="entry name" value="Threonyl-tRNA synthetase, mitochondrial"/>
    <property type="match status" value="1"/>
</dbReference>
<feature type="domain" description="Aminoacyl-transfer RNA synthetases class-II family profile" evidence="13">
    <location>
        <begin position="118"/>
        <end position="416"/>
    </location>
</feature>
<dbReference type="PRINTS" id="PR01047">
    <property type="entry name" value="TRNASYNTHTHR"/>
</dbReference>
<evidence type="ECO:0000256" key="3">
    <source>
        <dbReference type="ARBA" id="ARBA00013163"/>
    </source>
</evidence>
<dbReference type="Pfam" id="PF03129">
    <property type="entry name" value="HGTP_anticodon"/>
    <property type="match status" value="1"/>
</dbReference>
<evidence type="ECO:0000256" key="7">
    <source>
        <dbReference type="ARBA" id="ARBA00022917"/>
    </source>
</evidence>
<accession>A0A165GE83</accession>
<sequence length="559" mass="62892">MHRSYFPRNNCRPNPSLKLQKFHVQAAAPMRLVRTAALSRLRLRPLRNVTHTNVQWPALISRRQCASCADTAASPVTPSLDKTTQTPPIPPADHRAIAIDQDLFVTSALSPGSPLFLPNGAHVFNKLLSFLRAQYKQFGFQEVITPTIYKRSLWEQSGHWENYKDDMFEVSGRGASGQAKDAEIGEDEEYGLKPMNCPGHCLLFKSQRKTYRELPVRYADFSPLHRNEISGALSGLTRVRRFHQDDAHIFCRPSQISEEISKTLEFVAVVYKTFNLGPFKLCLSTRPEDHYIGTVEDWERAEEQLKEALDRSGREWSVNEGDGAFYGPKIDIILKDSDGKEHQTATIQLDMQLPQRFQLEYQAPAPELEQKGILTTDKSLLEQSGPVTPVIIHRAIFGSLERFMALLIEHYNGRWPFWLSPRQAIILTVGKGNGVDEYAEEAQRITSGIGPSLPEGKVAPLPMDTAQFLVDIDQSDRPLGKKISEAKRKKYNTIIVVGKRSVEENTLELDVTAQPNQQVTQSALADILGSENAIGNGRSVKLSRDQVYDYFSRVSSAYA</sequence>
<dbReference type="STRING" id="1328760.A0A165GE83"/>
<dbReference type="InterPro" id="IPR033728">
    <property type="entry name" value="ThrRS_core"/>
</dbReference>
<dbReference type="FunCoup" id="A0A165GE83">
    <property type="interactions" value="72"/>
</dbReference>
<dbReference type="EC" id="6.1.1.3" evidence="3"/>
<dbReference type="OrthoDB" id="5423599at2759"/>
<evidence type="ECO:0000256" key="9">
    <source>
        <dbReference type="ARBA" id="ARBA00023128"/>
    </source>
</evidence>
<evidence type="ECO:0000256" key="12">
    <source>
        <dbReference type="ARBA" id="ARBA00049515"/>
    </source>
</evidence>